<dbReference type="InterPro" id="IPR018640">
    <property type="entry name" value="DUF2063"/>
</dbReference>
<dbReference type="Pfam" id="PF09836">
    <property type="entry name" value="DUF2063"/>
    <property type="match status" value="1"/>
</dbReference>
<accession>A0A371BJC5</accession>
<dbReference type="AlphaFoldDB" id="A0A371BJC5"/>
<dbReference type="Gene3D" id="1.10.150.690">
    <property type="entry name" value="DUF2063"/>
    <property type="match status" value="1"/>
</dbReference>
<evidence type="ECO:0000313" key="3">
    <source>
        <dbReference type="Proteomes" id="UP000263833"/>
    </source>
</evidence>
<dbReference type="EMBL" id="QRGP01000001">
    <property type="protein sequence ID" value="RDV07680.1"/>
    <property type="molecule type" value="Genomic_DNA"/>
</dbReference>
<dbReference type="Proteomes" id="UP000263833">
    <property type="component" value="Unassembled WGS sequence"/>
</dbReference>
<evidence type="ECO:0000313" key="2">
    <source>
        <dbReference type="EMBL" id="RDV07680.1"/>
    </source>
</evidence>
<protein>
    <submittedName>
        <fullName evidence="2">DUF2063 domain-containing protein</fullName>
    </submittedName>
</protein>
<evidence type="ECO:0000259" key="1">
    <source>
        <dbReference type="Pfam" id="PF09836"/>
    </source>
</evidence>
<gene>
    <name evidence="2" type="ORF">DXH95_10260</name>
</gene>
<keyword evidence="3" id="KW-1185">Reference proteome</keyword>
<proteinExistence type="predicted"/>
<comment type="caution">
    <text evidence="2">The sequence shown here is derived from an EMBL/GenBank/DDBJ whole genome shotgun (WGS) entry which is preliminary data.</text>
</comment>
<dbReference type="OrthoDB" id="343356at2"/>
<feature type="domain" description="Putative DNA-binding" evidence="1">
    <location>
        <begin position="23"/>
        <end position="113"/>
    </location>
</feature>
<name>A0A371BJC5_9SPHN</name>
<reference evidence="3" key="1">
    <citation type="submission" date="2018-08" db="EMBL/GenBank/DDBJ databases">
        <authorList>
            <person name="Kim S.-J."/>
            <person name="Jung G.-Y."/>
        </authorList>
    </citation>
    <scope>NUCLEOTIDE SEQUENCE [LARGE SCALE GENOMIC DNA]</scope>
    <source>
        <strain evidence="3">GY_G</strain>
    </source>
</reference>
<organism evidence="2 3">
    <name type="scientific">Sphingorhabdus pulchriflava</name>
    <dbReference type="NCBI Taxonomy" id="2292257"/>
    <lineage>
        <taxon>Bacteria</taxon>
        <taxon>Pseudomonadati</taxon>
        <taxon>Pseudomonadota</taxon>
        <taxon>Alphaproteobacteria</taxon>
        <taxon>Sphingomonadales</taxon>
        <taxon>Sphingomonadaceae</taxon>
        <taxon>Sphingorhabdus</taxon>
    </lineage>
</organism>
<dbReference type="InterPro" id="IPR044922">
    <property type="entry name" value="DUF2063_N_sf"/>
</dbReference>
<sequence length="258" mass="27982">MRPIWPRRTRRRRSSMPSLADAQRNFIATVNEGPDALDARLFAGTPERIILGLKAHANTISHARLAALEESFPLTRAEMGETPFNALCRDFVETTPAKTSDLAHIGRHFASFLQNSNIPAAISDLATIEWAWLESYHAADRTPLTLEAVSAMAEADLLALLVELHPAARLHVLHAPLTASLAHLASETDMPRAILVVRPEAEVRLLAIDARTLQCAEKCQRTTTIGNLLALASELGDDTDPIGPVLTLIGAGALIAME</sequence>